<dbReference type="InterPro" id="IPR002885">
    <property type="entry name" value="PPR_rpt"/>
</dbReference>
<feature type="repeat" description="PPR" evidence="3">
    <location>
        <begin position="41"/>
        <end position="75"/>
    </location>
</feature>
<dbReference type="PANTHER" id="PTHR47933:SF11">
    <property type="entry name" value="PENTATRICOPEPTIDE REPEAT-CONTAINING PROTEIN 2"/>
    <property type="match status" value="1"/>
</dbReference>
<dbReference type="EMBL" id="OX465084">
    <property type="protein sequence ID" value="CAI9296545.1"/>
    <property type="molecule type" value="Genomic_DNA"/>
</dbReference>
<evidence type="ECO:0008006" key="6">
    <source>
        <dbReference type="Google" id="ProtNLM"/>
    </source>
</evidence>
<dbReference type="PANTHER" id="PTHR47933">
    <property type="entry name" value="PENTATRICOPEPTIDE REPEAT-CONTAINING PROTEIN 1, MITOCHONDRIAL"/>
    <property type="match status" value="1"/>
</dbReference>
<dbReference type="Pfam" id="PF13041">
    <property type="entry name" value="PPR_2"/>
    <property type="match status" value="1"/>
</dbReference>
<dbReference type="AlphaFoldDB" id="A0AA36EKC1"/>
<evidence type="ECO:0000313" key="5">
    <source>
        <dbReference type="Proteomes" id="UP001177003"/>
    </source>
</evidence>
<evidence type="ECO:0000256" key="2">
    <source>
        <dbReference type="ARBA" id="ARBA00022737"/>
    </source>
</evidence>
<keyword evidence="2" id="KW-0677">Repeat</keyword>
<dbReference type="GO" id="GO:0003729">
    <property type="term" value="F:mRNA binding"/>
    <property type="evidence" value="ECO:0007669"/>
    <property type="project" value="TreeGrafter"/>
</dbReference>
<organism evidence="4 5">
    <name type="scientific">Lactuca saligna</name>
    <name type="common">Willowleaf lettuce</name>
    <dbReference type="NCBI Taxonomy" id="75948"/>
    <lineage>
        <taxon>Eukaryota</taxon>
        <taxon>Viridiplantae</taxon>
        <taxon>Streptophyta</taxon>
        <taxon>Embryophyta</taxon>
        <taxon>Tracheophyta</taxon>
        <taxon>Spermatophyta</taxon>
        <taxon>Magnoliopsida</taxon>
        <taxon>eudicotyledons</taxon>
        <taxon>Gunneridae</taxon>
        <taxon>Pentapetalae</taxon>
        <taxon>asterids</taxon>
        <taxon>campanulids</taxon>
        <taxon>Asterales</taxon>
        <taxon>Asteraceae</taxon>
        <taxon>Cichorioideae</taxon>
        <taxon>Cichorieae</taxon>
        <taxon>Lactucinae</taxon>
        <taxon>Lactuca</taxon>
    </lineage>
</organism>
<feature type="repeat" description="PPR" evidence="3">
    <location>
        <begin position="76"/>
        <end position="110"/>
    </location>
</feature>
<proteinExistence type="inferred from homology"/>
<evidence type="ECO:0000256" key="1">
    <source>
        <dbReference type="ARBA" id="ARBA00007626"/>
    </source>
</evidence>
<dbReference type="InterPro" id="IPR051240">
    <property type="entry name" value="Mito_RNA-Proc/Resp"/>
</dbReference>
<comment type="similarity">
    <text evidence="1">Belongs to the PPR family. P subfamily.</text>
</comment>
<keyword evidence="5" id="KW-1185">Reference proteome</keyword>
<gene>
    <name evidence="4" type="ORF">LSALG_LOCUS35404</name>
</gene>
<protein>
    <recommendedName>
        <fullName evidence="6">Pentacotripeptide-repeat region of PRORP domain-containing protein</fullName>
    </recommendedName>
</protein>
<dbReference type="InterPro" id="IPR011990">
    <property type="entry name" value="TPR-like_helical_dom_sf"/>
</dbReference>
<dbReference type="NCBIfam" id="TIGR00756">
    <property type="entry name" value="PPR"/>
    <property type="match status" value="2"/>
</dbReference>
<dbReference type="PROSITE" id="PS51375">
    <property type="entry name" value="PPR"/>
    <property type="match status" value="2"/>
</dbReference>
<accession>A0AA36EKC1</accession>
<dbReference type="Proteomes" id="UP001177003">
    <property type="component" value="Chromosome 8"/>
</dbReference>
<evidence type="ECO:0000313" key="4">
    <source>
        <dbReference type="EMBL" id="CAI9296545.1"/>
    </source>
</evidence>
<evidence type="ECO:0000256" key="3">
    <source>
        <dbReference type="PROSITE-ProRule" id="PRU00708"/>
    </source>
</evidence>
<sequence>MKNRGIKPDIYTYTVLLHGARTKEDVKDLTDELKENGLSFDVNCYTVVINKHCQLNNLQEAVLLFKEMKDKGVEPNTVTYTVFARGLCHQGYRNHAVALVDEMISKGIQLNKSTIRALEVVIKKV</sequence>
<reference evidence="4" key="1">
    <citation type="submission" date="2023-04" db="EMBL/GenBank/DDBJ databases">
        <authorList>
            <person name="Vijverberg K."/>
            <person name="Xiong W."/>
            <person name="Schranz E."/>
        </authorList>
    </citation>
    <scope>NUCLEOTIDE SEQUENCE</scope>
</reference>
<name>A0AA36EKC1_LACSI</name>
<dbReference type="Gene3D" id="1.25.40.10">
    <property type="entry name" value="Tetratricopeptide repeat domain"/>
    <property type="match status" value="1"/>
</dbReference>
<dbReference type="Pfam" id="PF13812">
    <property type="entry name" value="PPR_3"/>
    <property type="match status" value="1"/>
</dbReference>